<evidence type="ECO:0000313" key="1">
    <source>
        <dbReference type="EMBL" id="AKA67462.1"/>
    </source>
</evidence>
<dbReference type="InterPro" id="IPR006439">
    <property type="entry name" value="HAD-SF_hydro_IA"/>
</dbReference>
<organism evidence="1 2">
    <name type="scientific">Clostridium scatologenes</name>
    <dbReference type="NCBI Taxonomy" id="1548"/>
    <lineage>
        <taxon>Bacteria</taxon>
        <taxon>Bacillati</taxon>
        <taxon>Bacillota</taxon>
        <taxon>Clostridia</taxon>
        <taxon>Eubacteriales</taxon>
        <taxon>Clostridiaceae</taxon>
        <taxon>Clostridium</taxon>
    </lineage>
</organism>
<dbReference type="Proteomes" id="UP000033115">
    <property type="component" value="Chromosome"/>
</dbReference>
<dbReference type="InterPro" id="IPR023214">
    <property type="entry name" value="HAD_sf"/>
</dbReference>
<dbReference type="InterPro" id="IPR050155">
    <property type="entry name" value="HAD-like_hydrolase_sf"/>
</dbReference>
<proteinExistence type="predicted"/>
<evidence type="ECO:0000313" key="2">
    <source>
        <dbReference type="Proteomes" id="UP000033115"/>
    </source>
</evidence>
<dbReference type="EMBL" id="CP009933">
    <property type="protein sequence ID" value="AKA67462.1"/>
    <property type="molecule type" value="Genomic_DNA"/>
</dbReference>
<dbReference type="SFLD" id="SFLDS00003">
    <property type="entry name" value="Haloacid_Dehalogenase"/>
    <property type="match status" value="1"/>
</dbReference>
<dbReference type="Gene3D" id="1.10.150.240">
    <property type="entry name" value="Putative phosphatase, domain 2"/>
    <property type="match status" value="1"/>
</dbReference>
<dbReference type="Gene3D" id="3.40.50.1000">
    <property type="entry name" value="HAD superfamily/HAD-like"/>
    <property type="match status" value="1"/>
</dbReference>
<dbReference type="FunFam" id="3.40.50.1000:FF:000022">
    <property type="entry name" value="Phosphoglycolate phosphatase"/>
    <property type="match status" value="1"/>
</dbReference>
<dbReference type="GO" id="GO:0006281">
    <property type="term" value="P:DNA repair"/>
    <property type="evidence" value="ECO:0007669"/>
    <property type="project" value="TreeGrafter"/>
</dbReference>
<dbReference type="KEGG" id="csq:CSCA_0337"/>
<dbReference type="PANTHER" id="PTHR43434">
    <property type="entry name" value="PHOSPHOGLYCOLATE PHOSPHATASE"/>
    <property type="match status" value="1"/>
</dbReference>
<dbReference type="InterPro" id="IPR041492">
    <property type="entry name" value="HAD_2"/>
</dbReference>
<dbReference type="InterPro" id="IPR036412">
    <property type="entry name" value="HAD-like_sf"/>
</dbReference>
<dbReference type="SUPFAM" id="SSF56784">
    <property type="entry name" value="HAD-like"/>
    <property type="match status" value="1"/>
</dbReference>
<dbReference type="GO" id="GO:0005829">
    <property type="term" value="C:cytosol"/>
    <property type="evidence" value="ECO:0007669"/>
    <property type="project" value="TreeGrafter"/>
</dbReference>
<protein>
    <submittedName>
        <fullName evidence="1">HAD-superfamily hydrolase, subfamily IA, variant 3</fullName>
    </submittedName>
</protein>
<dbReference type="AlphaFoldDB" id="A0A0E3JWS2"/>
<gene>
    <name evidence="1" type="ORF">CSCA_0337</name>
</gene>
<keyword evidence="1" id="KW-0378">Hydrolase</keyword>
<keyword evidence="2" id="KW-1185">Reference proteome</keyword>
<name>A0A0E3JWS2_CLOSL</name>
<dbReference type="Pfam" id="PF13419">
    <property type="entry name" value="HAD_2"/>
    <property type="match status" value="1"/>
</dbReference>
<dbReference type="NCBIfam" id="TIGR01509">
    <property type="entry name" value="HAD-SF-IA-v3"/>
    <property type="match status" value="1"/>
</dbReference>
<dbReference type="SFLD" id="SFLDG01129">
    <property type="entry name" value="C1.5:_HAD__Beta-PGM__Phosphata"/>
    <property type="match status" value="1"/>
</dbReference>
<dbReference type="NCBIfam" id="NF009804">
    <property type="entry name" value="PRK13288.1"/>
    <property type="match status" value="1"/>
</dbReference>
<dbReference type="HOGENOM" id="CLU_045011_19_3_9"/>
<dbReference type="PANTHER" id="PTHR43434:SF26">
    <property type="entry name" value="PYROPHOSPHATASE PPAX"/>
    <property type="match status" value="1"/>
</dbReference>
<dbReference type="RefSeq" id="WP_029160522.1">
    <property type="nucleotide sequence ID" value="NZ_CP009933.1"/>
</dbReference>
<dbReference type="InterPro" id="IPR023198">
    <property type="entry name" value="PGP-like_dom2"/>
</dbReference>
<sequence>MIKAILFDLDGTLINTNDLIVKSFKYAFNKHFNRDISREEIVRTFGEPLRDAMARYDSENADLLLNLFRSFNESKHDELATKFSGVEEGLKILKRMDIKLAVVTSKRRNMALRGLELINIYKYMDVVVCPEDTKKHKPLGDPALKACELLNILPEEAIMVGDSHNDILCGRNAGCKTCLVKYTALSLKELIEYKPDYIIDSIEDLTEICKSAEKNVI</sequence>
<reference evidence="1 2" key="1">
    <citation type="journal article" date="2015" name="J. Biotechnol.">
        <title>Complete genome sequence of a malodorant-producing acetogen, Clostridium scatologenes ATCC 25775(T).</title>
        <authorList>
            <person name="Zhu Z."/>
            <person name="Guo T."/>
            <person name="Zheng H."/>
            <person name="Song T."/>
            <person name="Ouyang P."/>
            <person name="Xie J."/>
        </authorList>
    </citation>
    <scope>NUCLEOTIDE SEQUENCE [LARGE SCALE GENOMIC DNA]</scope>
    <source>
        <strain evidence="1 2">ATCC 25775</strain>
    </source>
</reference>
<accession>A0A0E3JWS2</accession>
<dbReference type="NCBIfam" id="TIGR01549">
    <property type="entry name" value="HAD-SF-IA-v1"/>
    <property type="match status" value="1"/>
</dbReference>
<dbReference type="STRING" id="1548.CSCA_0337"/>
<dbReference type="GO" id="GO:0008967">
    <property type="term" value="F:phosphoglycolate phosphatase activity"/>
    <property type="evidence" value="ECO:0007669"/>
    <property type="project" value="TreeGrafter"/>
</dbReference>
<dbReference type="SFLD" id="SFLDG01135">
    <property type="entry name" value="C1.5.6:_HAD__Beta-PGM__Phospha"/>
    <property type="match status" value="1"/>
</dbReference>